<protein>
    <recommendedName>
        <fullName evidence="12">5-cytosine rRNA methyltransferase NSUN4</fullName>
    </recommendedName>
    <alternativeName>
        <fullName evidence="13">5-cytosine tRNA methyltransferase NSUN4</fullName>
    </alternativeName>
    <alternativeName>
        <fullName evidence="9">NOL1/NOP2/Sun domain family member 4</fullName>
    </alternativeName>
</protein>
<keyword evidence="4 14" id="KW-0808">Transferase</keyword>
<keyword evidence="18" id="KW-1185">Reference proteome</keyword>
<dbReference type="EMBL" id="JASSZA010000007">
    <property type="protein sequence ID" value="KAK2106669.1"/>
    <property type="molecule type" value="Genomic_DNA"/>
</dbReference>
<feature type="binding site" evidence="14">
    <location>
        <position position="970"/>
    </location>
    <ligand>
        <name>S-adenosyl-L-methionine</name>
        <dbReference type="ChEBI" id="CHEBI:59789"/>
    </ligand>
</feature>
<sequence length="1150" mass="125273">MTDTPPCPPQLIPSPPPRSRLPQPQPPLHSGRCYFESSSPLLERTYCREPCHSGSPPSSSYFEQFSITGSPPVCQQTPYCTSRTQRPCLQGTYFDQNTNICYYSGCPSAFGISPANSSPLAQRSPGRSPLTSPQLTHVPLETGLVISPSPTHRTPTPGTCLKISPPLARRTVETSPVASPTLSHRVLETGLMISLPSHWSSGRSYNDPLLSPASSPPTGKFYCGSRKPPDSCEPKPQLDLLLEKNYCGSPLSSQAGMSDSPSSPQEGSYHYSHLSSEAYVPTPGCPCCATRLRSGSTDSPCSPQFQAPRKACFESLLSWEADGNSYLVLTPDTTIFGPPCSQKPSLPRCPHSGLSSFPLPPGNQFISLPQPLPNRSYEPPLPTPVAPQVKSPKSSELRQSHSPHRCHSLVTTPQHTPSGQPKPAKASSSPPSPSLISGPSCMEPSITTPSNSSTKELPPGTALPTVVPRTLKTVSLSSLPFCLPCDPVSPNSYAQSSPHGPSCKTHIYSVVPSPAHPCPLSGSLNHSTGPPPIVPLCATYSTPRGPPQPRCQPVVPPCSTHIYSFIPLRTPFDPQSLSIVPRVRAYPDAVPCGLHIYRVASQGPCKEPLQIPYSCPLPSSKDSSCSTNPSCSSTVISECQSSDSQSRSSYQSQIQSQSKSPHHGTSQSWSKSHHLSRSPSRKRNPYPSRSRSGCSSPQQNTSQGQSESPHLSINECQGESPQISRGQGKSKSLHHDKSRNRSKSTQRGRGQGKSKSLHYGRSRNRSKSTQRGKGQDQSKKPKFPAVRLALQNFDMTYSVQFGDLWPSIRVSLLSEQKYGALVNNFAAWDHVSAKLEQLNAKDFVNEAISHWELQSEGSQSAAPSPPSWACSPNIRCFTFAKGDVSRFPPARPSNLGVVDYYLMDAASLLPVLALGLQPGDIVLDLCAAPGGKTLAVLQTGCCRCWCFRQRELPTSPIPRYIECGNLAANDLSTSRIARLQKILHSYVPQEIRDGNQVRVTSWDGRKWGELEGDTFDRVLVDVPCTTDRHSLHEEENNIFKRSRKKERQMLPLLQVQLLAAGLLATKPGGHVVYSTCSLSHLQNEYVVQGAIELLANQYTIQVQVEDLTHFRRLFMDTFCFFSSCEVGELVIPNLTANFGPMYFCKMCRLT</sequence>
<feature type="compositionally biased region" description="Basic residues" evidence="15">
    <location>
        <begin position="671"/>
        <end position="684"/>
    </location>
</feature>
<reference evidence="17 18" key="1">
    <citation type="submission" date="2023-05" db="EMBL/GenBank/DDBJ databases">
        <title>B98-5 Cell Line De Novo Hybrid Assembly: An Optical Mapping Approach.</title>
        <authorList>
            <person name="Kananen K."/>
            <person name="Auerbach J.A."/>
            <person name="Kautto E."/>
            <person name="Blachly J.S."/>
        </authorList>
    </citation>
    <scope>NUCLEOTIDE SEQUENCE [LARGE SCALE GENOMIC DNA]</scope>
    <source>
        <strain evidence="17">B95-8</strain>
        <tissue evidence="17">Cell line</tissue>
    </source>
</reference>
<keyword evidence="7" id="KW-0809">Transit peptide</keyword>
<evidence type="ECO:0000256" key="6">
    <source>
        <dbReference type="ARBA" id="ARBA00022884"/>
    </source>
</evidence>
<evidence type="ECO:0000256" key="2">
    <source>
        <dbReference type="ARBA" id="ARBA00022552"/>
    </source>
</evidence>
<gene>
    <name evidence="17" type="ORF">P7K49_016183</name>
</gene>
<evidence type="ECO:0000256" key="15">
    <source>
        <dbReference type="SAM" id="MobiDB-lite"/>
    </source>
</evidence>
<evidence type="ECO:0000256" key="1">
    <source>
        <dbReference type="ARBA" id="ARBA00004173"/>
    </source>
</evidence>
<feature type="domain" description="SAM-dependent MTase RsmB/NOP-type" evidence="16">
    <location>
        <begin position="824"/>
        <end position="1149"/>
    </location>
</feature>
<dbReference type="Gene3D" id="3.40.50.150">
    <property type="entry name" value="Vaccinia Virus protein VP39"/>
    <property type="match status" value="1"/>
</dbReference>
<dbReference type="PRINTS" id="PR02008">
    <property type="entry name" value="RCMTFAMILY"/>
</dbReference>
<comment type="subcellular location">
    <subcellularLocation>
        <location evidence="1">Mitochondrion</location>
    </subcellularLocation>
</comment>
<feature type="compositionally biased region" description="Polar residues" evidence="15">
    <location>
        <begin position="445"/>
        <end position="455"/>
    </location>
</feature>
<evidence type="ECO:0000256" key="11">
    <source>
        <dbReference type="ARBA" id="ARBA00049906"/>
    </source>
</evidence>
<comment type="caution">
    <text evidence="17">The sequence shown here is derived from an EMBL/GenBank/DDBJ whole genome shotgun (WGS) entry which is preliminary data.</text>
</comment>
<evidence type="ECO:0000259" key="16">
    <source>
        <dbReference type="PROSITE" id="PS51686"/>
    </source>
</evidence>
<feature type="compositionally biased region" description="Low complexity" evidence="15">
    <location>
        <begin position="642"/>
        <end position="659"/>
    </location>
</feature>
<feature type="binding site" evidence="14">
    <location>
        <position position="1003"/>
    </location>
    <ligand>
        <name>S-adenosyl-L-methionine</name>
        <dbReference type="ChEBI" id="CHEBI:59789"/>
    </ligand>
</feature>
<keyword evidence="3 14" id="KW-0489">Methyltransferase</keyword>
<proteinExistence type="inferred from homology"/>
<evidence type="ECO:0000256" key="14">
    <source>
        <dbReference type="PROSITE-ProRule" id="PRU01023"/>
    </source>
</evidence>
<comment type="catalytic activity">
    <reaction evidence="11">
        <text>a cytidine in mRNA + S-adenosyl-L-methionine = a 5-methylcytidine in mRNA + S-adenosyl-L-homocysteine + H(+)</text>
        <dbReference type="Rhea" id="RHEA:61464"/>
        <dbReference type="Rhea" id="RHEA-COMP:15145"/>
        <dbReference type="Rhea" id="RHEA-COMP:15826"/>
        <dbReference type="ChEBI" id="CHEBI:15378"/>
        <dbReference type="ChEBI" id="CHEBI:57856"/>
        <dbReference type="ChEBI" id="CHEBI:59789"/>
        <dbReference type="ChEBI" id="CHEBI:74483"/>
        <dbReference type="ChEBI" id="CHEBI:82748"/>
    </reaction>
</comment>
<organism evidence="17 18">
    <name type="scientific">Saguinus oedipus</name>
    <name type="common">Cotton-top tamarin</name>
    <name type="synonym">Oedipomidas oedipus</name>
    <dbReference type="NCBI Taxonomy" id="9490"/>
    <lineage>
        <taxon>Eukaryota</taxon>
        <taxon>Metazoa</taxon>
        <taxon>Chordata</taxon>
        <taxon>Craniata</taxon>
        <taxon>Vertebrata</taxon>
        <taxon>Euteleostomi</taxon>
        <taxon>Mammalia</taxon>
        <taxon>Eutheria</taxon>
        <taxon>Euarchontoglires</taxon>
        <taxon>Primates</taxon>
        <taxon>Haplorrhini</taxon>
        <taxon>Platyrrhini</taxon>
        <taxon>Cebidae</taxon>
        <taxon>Callitrichinae</taxon>
        <taxon>Saguinus</taxon>
    </lineage>
</organism>
<evidence type="ECO:0000256" key="10">
    <source>
        <dbReference type="ARBA" id="ARBA00049302"/>
    </source>
</evidence>
<dbReference type="InterPro" id="IPR029063">
    <property type="entry name" value="SAM-dependent_MTases_sf"/>
</dbReference>
<dbReference type="CDD" id="cd02440">
    <property type="entry name" value="AdoMet_MTases"/>
    <property type="match status" value="1"/>
</dbReference>
<evidence type="ECO:0000256" key="5">
    <source>
        <dbReference type="ARBA" id="ARBA00022691"/>
    </source>
</evidence>
<comment type="similarity">
    <text evidence="14">Belongs to the class I-like SAM-binding methyltransferase superfamily. RsmB/NOP family.</text>
</comment>
<evidence type="ECO:0000256" key="7">
    <source>
        <dbReference type="ARBA" id="ARBA00022946"/>
    </source>
</evidence>
<comment type="catalytic activity">
    <reaction evidence="10">
        <text>a cytidine in rRNA + S-adenosyl-L-methionine = a 5-methylcytidine in rRNA + S-adenosyl-L-homocysteine + H(+)</text>
        <dbReference type="Rhea" id="RHEA:61484"/>
        <dbReference type="Rhea" id="RHEA-COMP:15836"/>
        <dbReference type="Rhea" id="RHEA-COMP:15837"/>
        <dbReference type="ChEBI" id="CHEBI:15378"/>
        <dbReference type="ChEBI" id="CHEBI:57856"/>
        <dbReference type="ChEBI" id="CHEBI:59789"/>
        <dbReference type="ChEBI" id="CHEBI:74483"/>
        <dbReference type="ChEBI" id="CHEBI:82748"/>
    </reaction>
</comment>
<feature type="region of interest" description="Disordered" evidence="15">
    <location>
        <begin position="642"/>
        <end position="783"/>
    </location>
</feature>
<evidence type="ECO:0000256" key="4">
    <source>
        <dbReference type="ARBA" id="ARBA00022679"/>
    </source>
</evidence>
<name>A0ABQ9VBC4_SAGOE</name>
<evidence type="ECO:0000256" key="13">
    <source>
        <dbReference type="ARBA" id="ARBA00050049"/>
    </source>
</evidence>
<keyword evidence="8" id="KW-0496">Mitochondrion</keyword>
<dbReference type="PROSITE" id="PS51686">
    <property type="entry name" value="SAM_MT_RSMB_NOP"/>
    <property type="match status" value="1"/>
</dbReference>
<keyword evidence="6 14" id="KW-0694">RNA-binding</keyword>
<feature type="region of interest" description="Disordered" evidence="15">
    <location>
        <begin position="360"/>
        <end position="463"/>
    </location>
</feature>
<keyword evidence="2" id="KW-0698">rRNA processing</keyword>
<dbReference type="Pfam" id="PF01189">
    <property type="entry name" value="Methyltr_RsmB-F"/>
    <property type="match status" value="1"/>
</dbReference>
<keyword evidence="5 14" id="KW-0949">S-adenosyl-L-methionine</keyword>
<dbReference type="PANTHER" id="PTHR22808">
    <property type="entry name" value="NCL1 YEAST -RELATED NOL1/NOP2/FMU SUN DOMAIN-CONTAINING"/>
    <property type="match status" value="1"/>
</dbReference>
<feature type="binding site" evidence="14">
    <location>
        <position position="1021"/>
    </location>
    <ligand>
        <name>S-adenosyl-L-methionine</name>
        <dbReference type="ChEBI" id="CHEBI:59789"/>
    </ligand>
</feature>
<evidence type="ECO:0000313" key="17">
    <source>
        <dbReference type="EMBL" id="KAK2106669.1"/>
    </source>
</evidence>
<evidence type="ECO:0000256" key="3">
    <source>
        <dbReference type="ARBA" id="ARBA00022603"/>
    </source>
</evidence>
<feature type="compositionally biased region" description="Polar residues" evidence="15">
    <location>
        <begin position="687"/>
        <end position="730"/>
    </location>
</feature>
<evidence type="ECO:0000256" key="9">
    <source>
        <dbReference type="ARBA" id="ARBA00042050"/>
    </source>
</evidence>
<feature type="compositionally biased region" description="Pro residues" evidence="15">
    <location>
        <begin position="1"/>
        <end position="27"/>
    </location>
</feature>
<dbReference type="PANTHER" id="PTHR22808:SF3">
    <property type="entry name" value="5-METHYLCYTOSINE RRNA METHYLTRANSFERASE NSUN4"/>
    <property type="match status" value="1"/>
</dbReference>
<dbReference type="InterPro" id="IPR023267">
    <property type="entry name" value="RCMT"/>
</dbReference>
<feature type="compositionally biased region" description="Low complexity" evidence="15">
    <location>
        <begin position="417"/>
        <end position="440"/>
    </location>
</feature>
<dbReference type="Proteomes" id="UP001266305">
    <property type="component" value="Unassembled WGS sequence"/>
</dbReference>
<evidence type="ECO:0000313" key="18">
    <source>
        <dbReference type="Proteomes" id="UP001266305"/>
    </source>
</evidence>
<accession>A0ABQ9VBC4</accession>
<dbReference type="Gene3D" id="6.20.240.40">
    <property type="match status" value="1"/>
</dbReference>
<dbReference type="InterPro" id="IPR049560">
    <property type="entry name" value="MeTrfase_RsmB-F_NOP2_cat"/>
</dbReference>
<dbReference type="SUPFAM" id="SSF53335">
    <property type="entry name" value="S-adenosyl-L-methionine-dependent methyltransferases"/>
    <property type="match status" value="1"/>
</dbReference>
<dbReference type="InterPro" id="IPR001678">
    <property type="entry name" value="MeTrfase_RsmB-F_NOP2_dom"/>
</dbReference>
<feature type="active site" description="Nucleophile" evidence="14">
    <location>
        <position position="1076"/>
    </location>
</feature>
<evidence type="ECO:0000256" key="12">
    <source>
        <dbReference type="ARBA" id="ARBA00050027"/>
    </source>
</evidence>
<feature type="region of interest" description="Disordered" evidence="15">
    <location>
        <begin position="1"/>
        <end position="29"/>
    </location>
</feature>
<evidence type="ECO:0000256" key="8">
    <source>
        <dbReference type="ARBA" id="ARBA00023128"/>
    </source>
</evidence>
<feature type="binding site" evidence="14">
    <location>
        <begin position="926"/>
        <end position="932"/>
    </location>
    <ligand>
        <name>S-adenosyl-L-methionine</name>
        <dbReference type="ChEBI" id="CHEBI:59789"/>
    </ligand>
</feature>
<feature type="compositionally biased region" description="Basic residues" evidence="15">
    <location>
        <begin position="731"/>
        <end position="770"/>
    </location>
</feature>